<organism evidence="2">
    <name type="scientific">freshwater metagenome</name>
    <dbReference type="NCBI Taxonomy" id="449393"/>
    <lineage>
        <taxon>unclassified sequences</taxon>
        <taxon>metagenomes</taxon>
        <taxon>ecological metagenomes</taxon>
    </lineage>
</organism>
<dbReference type="InterPro" id="IPR000073">
    <property type="entry name" value="AB_hydrolase_1"/>
</dbReference>
<dbReference type="Pfam" id="PF12697">
    <property type="entry name" value="Abhydrolase_6"/>
    <property type="match status" value="1"/>
</dbReference>
<dbReference type="EMBL" id="CAEZTD010000147">
    <property type="protein sequence ID" value="CAB4572793.1"/>
    <property type="molecule type" value="Genomic_DNA"/>
</dbReference>
<dbReference type="PRINTS" id="PR00111">
    <property type="entry name" value="ABHYDROLASE"/>
</dbReference>
<dbReference type="GO" id="GO:0003824">
    <property type="term" value="F:catalytic activity"/>
    <property type="evidence" value="ECO:0007669"/>
    <property type="project" value="InterPro"/>
</dbReference>
<dbReference type="Gene3D" id="3.40.50.1820">
    <property type="entry name" value="alpha/beta hydrolase"/>
    <property type="match status" value="1"/>
</dbReference>
<dbReference type="PRINTS" id="PR00412">
    <property type="entry name" value="EPOXHYDRLASE"/>
</dbReference>
<reference evidence="2" key="1">
    <citation type="submission" date="2020-05" db="EMBL/GenBank/DDBJ databases">
        <authorList>
            <person name="Chiriac C."/>
            <person name="Salcher M."/>
            <person name="Ghai R."/>
            <person name="Kavagutti S V."/>
        </authorList>
    </citation>
    <scope>NUCLEOTIDE SEQUENCE</scope>
</reference>
<dbReference type="InterPro" id="IPR029058">
    <property type="entry name" value="AB_hydrolase_fold"/>
</dbReference>
<evidence type="ECO:0000259" key="1">
    <source>
        <dbReference type="Pfam" id="PF12697"/>
    </source>
</evidence>
<feature type="domain" description="AB hydrolase-1" evidence="1">
    <location>
        <begin position="73"/>
        <end position="318"/>
    </location>
</feature>
<sequence length="328" mass="35566">MKMFRRVALGLLAAGVVALVVLPLILPFQSSGTVSYREAGGQFIRVNDLDVHVDTREFTDACECFEAGREPLILLMHGFGASTFSWREVMDELSGFGEVVAYDRPGFGFTERVTTWAGENPYGTLGNFQIIDRLIDEFADGRPVVLVGHSAGGELAANYVVANPGRVDGLVLVDAAIFTTGGSPAWLVPVFELPQFDTLGPMLVSSIATSGEDLLRESFLDQTKLTDDVYAGYRAPLALEGWERGFWEFTKAPRIAGLALRLGELRVPTLVITGDSDTVVPTADASRIHDAIEQSELVIIGQAGHLPQEEQPAAFVAALETWLVSTYE</sequence>
<dbReference type="AlphaFoldDB" id="A0A6J6EEP0"/>
<proteinExistence type="predicted"/>
<gene>
    <name evidence="2" type="ORF">UFOPK1591_01395</name>
</gene>
<name>A0A6J6EEP0_9ZZZZ</name>
<dbReference type="InterPro" id="IPR000639">
    <property type="entry name" value="Epox_hydrolase-like"/>
</dbReference>
<accession>A0A6J6EEP0</accession>
<dbReference type="PANTHER" id="PTHR43689:SF8">
    <property type="entry name" value="ALPHA_BETA-HYDROLASES SUPERFAMILY PROTEIN"/>
    <property type="match status" value="1"/>
</dbReference>
<dbReference type="SUPFAM" id="SSF53474">
    <property type="entry name" value="alpha/beta-Hydrolases"/>
    <property type="match status" value="1"/>
</dbReference>
<evidence type="ECO:0000313" key="2">
    <source>
        <dbReference type="EMBL" id="CAB4572793.1"/>
    </source>
</evidence>
<dbReference type="PANTHER" id="PTHR43689">
    <property type="entry name" value="HYDROLASE"/>
    <property type="match status" value="1"/>
</dbReference>
<protein>
    <submittedName>
        <fullName evidence="2">Unannotated protein</fullName>
    </submittedName>
</protein>